<comment type="similarity">
    <text evidence="1">Belongs to the Gfa family.</text>
</comment>
<evidence type="ECO:0000259" key="4">
    <source>
        <dbReference type="PROSITE" id="PS51891"/>
    </source>
</evidence>
<dbReference type="Gene3D" id="2.170.150.70">
    <property type="match status" value="2"/>
</dbReference>
<gene>
    <name evidence="5" type="ORF">B0T20DRAFT_376232</name>
</gene>
<dbReference type="InterPro" id="IPR052355">
    <property type="entry name" value="CENP-V-like"/>
</dbReference>
<dbReference type="PANTHER" id="PTHR28620">
    <property type="entry name" value="CENTROMERE PROTEIN V"/>
    <property type="match status" value="1"/>
</dbReference>
<comment type="caution">
    <text evidence="5">The sequence shown here is derived from an EMBL/GenBank/DDBJ whole genome shotgun (WGS) entry which is preliminary data.</text>
</comment>
<reference evidence="5" key="2">
    <citation type="submission" date="2023-07" db="EMBL/GenBank/DDBJ databases">
        <authorList>
            <consortium name="Lawrence Berkeley National Laboratory"/>
            <person name="Haridas S."/>
            <person name="Hensen N."/>
            <person name="Bonometti L."/>
            <person name="Westerberg I."/>
            <person name="Brannstrom I.O."/>
            <person name="Guillou S."/>
            <person name="Cros-Aarteil S."/>
            <person name="Calhoun S."/>
            <person name="Kuo A."/>
            <person name="Mondo S."/>
            <person name="Pangilinan J."/>
            <person name="Riley R."/>
            <person name="LaButti K."/>
            <person name="Andreopoulos B."/>
            <person name="Lipzen A."/>
            <person name="Chen C."/>
            <person name="Yanf M."/>
            <person name="Daum C."/>
            <person name="Ng V."/>
            <person name="Clum A."/>
            <person name="Steindorff A."/>
            <person name="Ohm R."/>
            <person name="Martin F."/>
            <person name="Silar P."/>
            <person name="Natvig D."/>
            <person name="Lalanne C."/>
            <person name="Gautier V."/>
            <person name="Ament-velasquez S.L."/>
            <person name="Kruys A."/>
            <person name="Hutchinson M.I."/>
            <person name="Powell A.J."/>
            <person name="Barry K."/>
            <person name="Miller A.N."/>
            <person name="Grigoriev I.V."/>
            <person name="Debuchy R."/>
            <person name="Gladieux P."/>
            <person name="Thoren M.H."/>
            <person name="Johannesson H."/>
        </authorList>
    </citation>
    <scope>NUCLEOTIDE SEQUENCE</scope>
    <source>
        <strain evidence="5">FGSC 1904</strain>
    </source>
</reference>
<dbReference type="AlphaFoldDB" id="A0AAE0PEJ5"/>
<feature type="domain" description="CENP-V/GFA" evidence="4">
    <location>
        <begin position="160"/>
        <end position="284"/>
    </location>
</feature>
<evidence type="ECO:0000256" key="2">
    <source>
        <dbReference type="ARBA" id="ARBA00022723"/>
    </source>
</evidence>
<sequence>MSSTDTTTTPKPELKSYRGNCHCGAFIFTLLTSPIVSAEYCNCSICRKKGYLWTQPDFSTGDKWEVVKDEGKTTAYVTGPSGKTKHLFCSECGTGLYAINEEDVREGKKGLWVNARAIQDLKIWDLEVKEFDGKSIPPPYHPTPYDGPEPSAEIENGVVYHGSCHCGAVKLAVKTNGPLDKTYKERVMECNCSICQRGGYIWIYPSHPQQRCFSPSSHSSLSSYACLKKVMLKTFCKICGVHLTNETNEAMTDEMIRAQMPGEDAEMALRWRNVVWPINIRCLDAKIGEDGKEDEKWSWEEMIKELDVQRGDGWGMIKPGYVNP</sequence>
<dbReference type="GO" id="GO:0046872">
    <property type="term" value="F:metal ion binding"/>
    <property type="evidence" value="ECO:0007669"/>
    <property type="project" value="UniProtKB-KW"/>
</dbReference>
<feature type="domain" description="CENP-V/GFA" evidence="4">
    <location>
        <begin position="17"/>
        <end position="146"/>
    </location>
</feature>
<accession>A0AAE0PEJ5</accession>
<dbReference type="InterPro" id="IPR011057">
    <property type="entry name" value="Mss4-like_sf"/>
</dbReference>
<organism evidence="5 6">
    <name type="scientific">Sordaria brevicollis</name>
    <dbReference type="NCBI Taxonomy" id="83679"/>
    <lineage>
        <taxon>Eukaryota</taxon>
        <taxon>Fungi</taxon>
        <taxon>Dikarya</taxon>
        <taxon>Ascomycota</taxon>
        <taxon>Pezizomycotina</taxon>
        <taxon>Sordariomycetes</taxon>
        <taxon>Sordariomycetidae</taxon>
        <taxon>Sordariales</taxon>
        <taxon>Sordariaceae</taxon>
        <taxon>Sordaria</taxon>
    </lineage>
</organism>
<dbReference type="SUPFAM" id="SSF51316">
    <property type="entry name" value="Mss4-like"/>
    <property type="match status" value="2"/>
</dbReference>
<evidence type="ECO:0000256" key="3">
    <source>
        <dbReference type="ARBA" id="ARBA00022833"/>
    </source>
</evidence>
<dbReference type="EMBL" id="JAUTDP010000006">
    <property type="protein sequence ID" value="KAK3398566.1"/>
    <property type="molecule type" value="Genomic_DNA"/>
</dbReference>
<keyword evidence="2" id="KW-0479">Metal-binding</keyword>
<evidence type="ECO:0000313" key="6">
    <source>
        <dbReference type="Proteomes" id="UP001281003"/>
    </source>
</evidence>
<dbReference type="InterPro" id="IPR006913">
    <property type="entry name" value="CENP-V/GFA"/>
</dbReference>
<keyword evidence="6" id="KW-1185">Reference proteome</keyword>
<evidence type="ECO:0000313" key="5">
    <source>
        <dbReference type="EMBL" id="KAK3398566.1"/>
    </source>
</evidence>
<dbReference type="Pfam" id="PF04828">
    <property type="entry name" value="GFA"/>
    <property type="match status" value="2"/>
</dbReference>
<dbReference type="GO" id="GO:0016846">
    <property type="term" value="F:carbon-sulfur lyase activity"/>
    <property type="evidence" value="ECO:0007669"/>
    <property type="project" value="InterPro"/>
</dbReference>
<reference evidence="5" key="1">
    <citation type="journal article" date="2023" name="Mol. Phylogenet. Evol.">
        <title>Genome-scale phylogeny and comparative genomics of the fungal order Sordariales.</title>
        <authorList>
            <person name="Hensen N."/>
            <person name="Bonometti L."/>
            <person name="Westerberg I."/>
            <person name="Brannstrom I.O."/>
            <person name="Guillou S."/>
            <person name="Cros-Aarteil S."/>
            <person name="Calhoun S."/>
            <person name="Haridas S."/>
            <person name="Kuo A."/>
            <person name="Mondo S."/>
            <person name="Pangilinan J."/>
            <person name="Riley R."/>
            <person name="LaButti K."/>
            <person name="Andreopoulos B."/>
            <person name="Lipzen A."/>
            <person name="Chen C."/>
            <person name="Yan M."/>
            <person name="Daum C."/>
            <person name="Ng V."/>
            <person name="Clum A."/>
            <person name="Steindorff A."/>
            <person name="Ohm R.A."/>
            <person name="Martin F."/>
            <person name="Silar P."/>
            <person name="Natvig D.O."/>
            <person name="Lalanne C."/>
            <person name="Gautier V."/>
            <person name="Ament-Velasquez S.L."/>
            <person name="Kruys A."/>
            <person name="Hutchinson M.I."/>
            <person name="Powell A.J."/>
            <person name="Barry K."/>
            <person name="Miller A.N."/>
            <person name="Grigoriev I.V."/>
            <person name="Debuchy R."/>
            <person name="Gladieux P."/>
            <person name="Hiltunen Thoren M."/>
            <person name="Johannesson H."/>
        </authorList>
    </citation>
    <scope>NUCLEOTIDE SEQUENCE</scope>
    <source>
        <strain evidence="5">FGSC 1904</strain>
    </source>
</reference>
<dbReference type="PROSITE" id="PS51891">
    <property type="entry name" value="CENP_V_GFA"/>
    <property type="match status" value="2"/>
</dbReference>
<proteinExistence type="inferred from homology"/>
<evidence type="ECO:0000256" key="1">
    <source>
        <dbReference type="ARBA" id="ARBA00005495"/>
    </source>
</evidence>
<protein>
    <submittedName>
        <fullName evidence="5">Mss4-like protein</fullName>
    </submittedName>
</protein>
<name>A0AAE0PEJ5_SORBR</name>
<keyword evidence="3" id="KW-0862">Zinc</keyword>
<dbReference type="Proteomes" id="UP001281003">
    <property type="component" value="Unassembled WGS sequence"/>
</dbReference>
<dbReference type="PANTHER" id="PTHR28620:SF1">
    <property type="entry name" value="CENP-V_GFA DOMAIN-CONTAINING PROTEIN"/>
    <property type="match status" value="1"/>
</dbReference>